<keyword evidence="7 10" id="KW-0472">Membrane</keyword>
<feature type="transmembrane region" description="Helical" evidence="10">
    <location>
        <begin position="28"/>
        <end position="50"/>
    </location>
</feature>
<feature type="transmembrane region" description="Helical" evidence="10">
    <location>
        <begin position="62"/>
        <end position="80"/>
    </location>
</feature>
<dbReference type="GO" id="GO:0007165">
    <property type="term" value="P:signal transduction"/>
    <property type="evidence" value="ECO:0007669"/>
    <property type="project" value="UniProtKB-KW"/>
</dbReference>
<dbReference type="EMBL" id="VUJU01001250">
    <property type="protein sequence ID" value="KAF0766177.1"/>
    <property type="molecule type" value="Genomic_DNA"/>
</dbReference>
<keyword evidence="4 10" id="KW-0812">Transmembrane</keyword>
<keyword evidence="5" id="KW-0552">Olfaction</keyword>
<dbReference type="GO" id="GO:0005886">
    <property type="term" value="C:plasma membrane"/>
    <property type="evidence" value="ECO:0007669"/>
    <property type="project" value="UniProtKB-SubCell"/>
</dbReference>
<accession>A0A6G0Z6I0</accession>
<feature type="non-terminal residue" evidence="11">
    <location>
        <position position="408"/>
    </location>
</feature>
<comment type="caution">
    <text evidence="11">The sequence shown here is derived from an EMBL/GenBank/DDBJ whole genome shotgun (WGS) entry which is preliminary data.</text>
</comment>
<protein>
    <submittedName>
        <fullName evidence="11">Odorant receptor</fullName>
    </submittedName>
</protein>
<feature type="transmembrane region" description="Helical" evidence="10">
    <location>
        <begin position="258"/>
        <end position="284"/>
    </location>
</feature>
<evidence type="ECO:0000256" key="2">
    <source>
        <dbReference type="ARBA" id="ARBA00022475"/>
    </source>
</evidence>
<keyword evidence="9" id="KW-0807">Transducer</keyword>
<dbReference type="OrthoDB" id="6765072at2759"/>
<dbReference type="InterPro" id="IPR004117">
    <property type="entry name" value="7tm6_olfct_rcpt"/>
</dbReference>
<evidence type="ECO:0000256" key="4">
    <source>
        <dbReference type="ARBA" id="ARBA00022692"/>
    </source>
</evidence>
<feature type="transmembrane region" description="Helical" evidence="10">
    <location>
        <begin position="290"/>
        <end position="311"/>
    </location>
</feature>
<keyword evidence="12" id="KW-1185">Reference proteome</keyword>
<evidence type="ECO:0000256" key="10">
    <source>
        <dbReference type="SAM" id="Phobius"/>
    </source>
</evidence>
<evidence type="ECO:0000256" key="9">
    <source>
        <dbReference type="ARBA" id="ARBA00023224"/>
    </source>
</evidence>
<evidence type="ECO:0000256" key="1">
    <source>
        <dbReference type="ARBA" id="ARBA00004651"/>
    </source>
</evidence>
<evidence type="ECO:0000256" key="8">
    <source>
        <dbReference type="ARBA" id="ARBA00023170"/>
    </source>
</evidence>
<dbReference type="GO" id="GO:0005549">
    <property type="term" value="F:odorant binding"/>
    <property type="evidence" value="ECO:0007669"/>
    <property type="project" value="InterPro"/>
</dbReference>
<dbReference type="GO" id="GO:0004984">
    <property type="term" value="F:olfactory receptor activity"/>
    <property type="evidence" value="ECO:0007669"/>
    <property type="project" value="InterPro"/>
</dbReference>
<evidence type="ECO:0000313" key="12">
    <source>
        <dbReference type="Proteomes" id="UP000478052"/>
    </source>
</evidence>
<dbReference type="Proteomes" id="UP000478052">
    <property type="component" value="Unassembled WGS sequence"/>
</dbReference>
<keyword evidence="3" id="KW-0716">Sensory transduction</keyword>
<dbReference type="AlphaFoldDB" id="A0A6G0Z6I0"/>
<evidence type="ECO:0000313" key="11">
    <source>
        <dbReference type="EMBL" id="KAF0766177.1"/>
    </source>
</evidence>
<keyword evidence="6 10" id="KW-1133">Transmembrane helix</keyword>
<dbReference type="PANTHER" id="PTHR21137:SF35">
    <property type="entry name" value="ODORANT RECEPTOR 19A-RELATED"/>
    <property type="match status" value="1"/>
</dbReference>
<dbReference type="Pfam" id="PF02949">
    <property type="entry name" value="7tm_6"/>
    <property type="match status" value="1"/>
</dbReference>
<keyword evidence="2" id="KW-1003">Cell membrane</keyword>
<dbReference type="PANTHER" id="PTHR21137">
    <property type="entry name" value="ODORANT RECEPTOR"/>
    <property type="match status" value="1"/>
</dbReference>
<evidence type="ECO:0000256" key="5">
    <source>
        <dbReference type="ARBA" id="ARBA00022725"/>
    </source>
</evidence>
<keyword evidence="8 11" id="KW-0675">Receptor</keyword>
<feature type="transmembrane region" description="Helical" evidence="10">
    <location>
        <begin position="171"/>
        <end position="192"/>
    </location>
</feature>
<comment type="subcellular location">
    <subcellularLocation>
        <location evidence="1">Cell membrane</location>
        <topology evidence="1">Multi-pass membrane protein</topology>
    </subcellularLocation>
</comment>
<feature type="non-terminal residue" evidence="11">
    <location>
        <position position="1"/>
    </location>
</feature>
<reference evidence="11 12" key="1">
    <citation type="submission" date="2019-08" db="EMBL/GenBank/DDBJ databases">
        <title>Whole genome of Aphis craccivora.</title>
        <authorList>
            <person name="Voronova N.V."/>
            <person name="Shulinski R.S."/>
            <person name="Bandarenka Y.V."/>
            <person name="Zhorov D.G."/>
            <person name="Warner D."/>
        </authorList>
    </citation>
    <scope>NUCLEOTIDE SEQUENCE [LARGE SCALE GENOMIC DNA]</scope>
    <source>
        <strain evidence="11">180601</strain>
        <tissue evidence="11">Whole Body</tissue>
    </source>
</reference>
<organism evidence="11 12">
    <name type="scientific">Aphis craccivora</name>
    <name type="common">Cowpea aphid</name>
    <dbReference type="NCBI Taxonomy" id="307492"/>
    <lineage>
        <taxon>Eukaryota</taxon>
        <taxon>Metazoa</taxon>
        <taxon>Ecdysozoa</taxon>
        <taxon>Arthropoda</taxon>
        <taxon>Hexapoda</taxon>
        <taxon>Insecta</taxon>
        <taxon>Pterygota</taxon>
        <taxon>Neoptera</taxon>
        <taxon>Paraneoptera</taxon>
        <taxon>Hemiptera</taxon>
        <taxon>Sternorrhyncha</taxon>
        <taxon>Aphidomorpha</taxon>
        <taxon>Aphidoidea</taxon>
        <taxon>Aphididae</taxon>
        <taxon>Aphidini</taxon>
        <taxon>Aphis</taxon>
        <taxon>Aphis</taxon>
    </lineage>
</organism>
<evidence type="ECO:0000256" key="6">
    <source>
        <dbReference type="ARBA" id="ARBA00022989"/>
    </source>
</evidence>
<evidence type="ECO:0000256" key="7">
    <source>
        <dbReference type="ARBA" id="ARBA00023136"/>
    </source>
</evidence>
<name>A0A6G0Z6I0_APHCR</name>
<sequence>FAIIIIKQSIRCEPVLIFQVAVGRIAAAYPWLICAFWAFIMTSVATSLAVRRTSYEETVEMLTYITGSSSTLALFAIGVHKRPGLQRMLDAMRRDFWYDGRRATADALFSRFVRTYGAVMPAANVMMCMAPVVWASRNGDIDSPAALIFRMWTPWTRLTVARYAAVYAAQFVVSLSVLTSIAGMVFAMVLFVTEMQVQVDTLVDVVRDLHVDMWYDERDDGRPDARSGRRRRAAFDGLVKCVKHHQKLITYFNHFKSYFNLLFIIDIVYVMVMTCLCASSVLMANGFSAFHIKMMSLLIIVVSQFFFYCLIGEQFSMMNKQFGDCVYFKLVKCKDPKLARVGLLIILRTQKPLQLTTMGITKYTASLLTFTVTMRSAYAGFNFLYEIIQFKVKQVTIWLIQFYPKIQI</sequence>
<gene>
    <name evidence="11" type="ORF">FWK35_00003864</name>
</gene>
<proteinExistence type="predicted"/>
<evidence type="ECO:0000256" key="3">
    <source>
        <dbReference type="ARBA" id="ARBA00022606"/>
    </source>
</evidence>